<dbReference type="EMBL" id="CP018889">
    <property type="protein sequence ID" value="AUI69392.1"/>
    <property type="molecule type" value="Genomic_DNA"/>
</dbReference>
<keyword evidence="3" id="KW-1185">Reference proteome</keyword>
<evidence type="ECO:0000256" key="1">
    <source>
        <dbReference type="SAM" id="MobiDB-lite"/>
    </source>
</evidence>
<feature type="region of interest" description="Disordered" evidence="1">
    <location>
        <begin position="204"/>
        <end position="242"/>
    </location>
</feature>
<accession>A0A2N9YFW8</accession>
<proteinExistence type="predicted"/>
<feature type="compositionally biased region" description="Pro residues" evidence="1">
    <location>
        <begin position="87"/>
        <end position="96"/>
    </location>
</feature>
<evidence type="ECO:0000313" key="3">
    <source>
        <dbReference type="Proteomes" id="UP000234271"/>
    </source>
</evidence>
<reference evidence="3" key="1">
    <citation type="submission" date="2016-12" db="EMBL/GenBank/DDBJ databases">
        <title>Complete Genome Sequence of Beggiatoa leptomitiformis D-401.</title>
        <authorList>
            <person name="Fomenkov A."/>
            <person name="Vincze T."/>
            <person name="Grabovich M."/>
            <person name="Anton B.P."/>
            <person name="Dubinina G."/>
            <person name="Orlova M."/>
            <person name="Belousova E."/>
            <person name="Roberts R.J."/>
        </authorList>
    </citation>
    <scope>NUCLEOTIDE SEQUENCE [LARGE SCALE GENOMIC DNA]</scope>
    <source>
        <strain evidence="3">D-401</strain>
    </source>
</reference>
<evidence type="ECO:0008006" key="4">
    <source>
        <dbReference type="Google" id="ProtNLM"/>
    </source>
</evidence>
<feature type="region of interest" description="Disordered" evidence="1">
    <location>
        <begin position="78"/>
        <end position="130"/>
    </location>
</feature>
<dbReference type="AlphaFoldDB" id="A0A2N9YFW8"/>
<organism evidence="2 3">
    <name type="scientific">Beggiatoa leptomitoformis</name>
    <dbReference type="NCBI Taxonomy" id="288004"/>
    <lineage>
        <taxon>Bacteria</taxon>
        <taxon>Pseudomonadati</taxon>
        <taxon>Pseudomonadota</taxon>
        <taxon>Gammaproteobacteria</taxon>
        <taxon>Thiotrichales</taxon>
        <taxon>Thiotrichaceae</taxon>
        <taxon>Beggiatoa</taxon>
    </lineage>
</organism>
<dbReference type="OrthoDB" id="6193567at2"/>
<evidence type="ECO:0000313" key="2">
    <source>
        <dbReference type="EMBL" id="AUI69392.1"/>
    </source>
</evidence>
<gene>
    <name evidence="2" type="ORF">BLE401_12295</name>
</gene>
<dbReference type="KEGG" id="blep:AL038_11970"/>
<sequence length="420" mass="46413">MRVFALLLLLLNLAFFVWLQEYDWMTWLPWQPQQFKTDATPPENNSLPKLVLLSEYQAGTANIKGKTKPTIVATVTDAPPAMTTNMPPTPVTPPSEKPLQQATATPILDNAVKTNPQPTETKPDDKATSVVDASQPNLPAVPLPPTPQANNVATAETTPTTVVALSHTAPTLLAETVTPPDTAKTSPAVPVVAEKTTVEKNTAVAPVSPTPDTSKIAKPNKPVNTEQPPMPEKNPEKLPEKTPEKTIKPIVADTKKNIPVENASLNSQHCYQVGPDTDGNKLRMAASWFNQQEKNSARITRQADNKAVSTWVFLPPQKNRQMALDELKRLEQRGIIDFSLMTEGKYNNAISFGIFREENSAKQRLSELKNKGYTSAKLEKRYETDTRYWLNVRIPQGHSDLTKEFNLAFKGIKLNTIPCQ</sequence>
<name>A0A2N9YFW8_9GAMM</name>
<dbReference type="Proteomes" id="UP000234271">
    <property type="component" value="Chromosome"/>
</dbReference>
<dbReference type="RefSeq" id="WP_062153142.1">
    <property type="nucleotide sequence ID" value="NZ_CP012373.2"/>
</dbReference>
<dbReference type="STRING" id="288004.AL038_11970"/>
<protein>
    <recommendedName>
        <fullName evidence="4">SPOR domain-containing protein</fullName>
    </recommendedName>
</protein>
<feature type="compositionally biased region" description="Basic and acidic residues" evidence="1">
    <location>
        <begin position="233"/>
        <end position="242"/>
    </location>
</feature>